<dbReference type="AlphaFoldDB" id="A0A9C7Q0G8"/>
<dbReference type="EMBL" id="BQMJ01000044">
    <property type="protein sequence ID" value="GJQ13549.1"/>
    <property type="molecule type" value="Genomic_DNA"/>
</dbReference>
<evidence type="ECO:0000256" key="4">
    <source>
        <dbReference type="ARBA" id="ARBA00023212"/>
    </source>
</evidence>
<dbReference type="InterPro" id="IPR007259">
    <property type="entry name" value="GCP"/>
</dbReference>
<comment type="subcellular location">
    <subcellularLocation>
        <location evidence="5">Cytoplasm</location>
        <location evidence="5">Cytoskeleton</location>
        <location evidence="5">Microtubule organizing center</location>
    </subcellularLocation>
</comment>
<proteinExistence type="inferred from homology"/>
<evidence type="ECO:0000256" key="5">
    <source>
        <dbReference type="RuleBase" id="RU363050"/>
    </source>
</evidence>
<dbReference type="GO" id="GO:0000922">
    <property type="term" value="C:spindle pole"/>
    <property type="evidence" value="ECO:0007669"/>
    <property type="project" value="InterPro"/>
</dbReference>
<organism evidence="8 9">
    <name type="scientific">Galdieria partita</name>
    <dbReference type="NCBI Taxonomy" id="83374"/>
    <lineage>
        <taxon>Eukaryota</taxon>
        <taxon>Rhodophyta</taxon>
        <taxon>Bangiophyceae</taxon>
        <taxon>Galdieriales</taxon>
        <taxon>Galdieriaceae</taxon>
        <taxon>Galdieria</taxon>
    </lineage>
</organism>
<feature type="region of interest" description="Disordered" evidence="6">
    <location>
        <begin position="234"/>
        <end position="254"/>
    </location>
</feature>
<dbReference type="GO" id="GO:0051321">
    <property type="term" value="P:meiotic cell cycle"/>
    <property type="evidence" value="ECO:0007669"/>
    <property type="project" value="TreeGrafter"/>
</dbReference>
<sequence length="1003" mass="116369">MWPYAAHSHQRPRNNKLHSEDLQERKIGIYGSLKFLSKKFSQGQPFYKTLARFYEVSLNLNGLLNKEAYNYEEAAERVSEVVFVLGTLGVSDIKTKRLEGLCDKLLLKDDIAVSLLILLLQLTNYETLQQREQESSLERFFERKAHRRTITLSKDTFRKEELSNLVKEPRDLSKFYWKHNRKLSLQLDAFAESTGESVEMKDLTGSSAGFLSPRSQTHRKNAFMSRSNGYVTKDAGQEVDKKQDMEGTSTTPPKSIFDFTEKTYQALYHKHFGSRSKSWIPPNHPLIFESAIWSLISNVSFLIRKNPLGGFEPVASRLQPCARSILGEFGAIATELFEMNRTISRLRENSNPILLGFAKALRDEIDRYSNNVLPLITTIRYKVYLDEQENLPIFGLIQQIRKVAIQLHECVAIMKFIMPYEETDPCQLLLGLYHYQKEHLELDKKDSLGERLFLKVLVPYLFSLRRIALYGSQFCFDNDDNTALVLQLTVKLFENMLPMKVKFMVDKAAYGVDILWSINPQHPFFSSNREALCTVPSVDSIDINSIEQQVEEHFNGISKELLESCISKKAQHHQNSFIYTKPHEDESLIEVEDASKKVELSHSDDELSWLSSESDDSTEPVKVSRGHAMELLPLESNKHNCIMNKSLNIYSANVSSLWESSVCFKDKLAHLECESVDTPFDKFVSELALSCIRGIYYHVQQYLWWVMEEEIEIFDHFRAVRDYLLLNRGDFFLELCQSVYNISCSEWFMGGTEAEARLQLAFEQAILSSSASWDPRIRYFGFLMDKDGNTDYNTHVYSQILLQWKPSNLVEASLFESSTLEVYSHIFHFAFKLKSASYLLRQLYVSISHFPSYWQGVQRKAHILRFQLMQFINALLQFYDHGLLEGNWFRFLREAKKSNDIWELRNLHLQFLDEALSYIFGNQNPLASDVNRILGEIINFELDTRKALRHSNVSNISMLGRRIEVLSSMLSQFYDKMLFLDKKSKMISTEWIILMTYFGINGE</sequence>
<dbReference type="GO" id="GO:0007020">
    <property type="term" value="P:microtubule nucleation"/>
    <property type="evidence" value="ECO:0007669"/>
    <property type="project" value="InterPro"/>
</dbReference>
<evidence type="ECO:0000313" key="9">
    <source>
        <dbReference type="Proteomes" id="UP001061958"/>
    </source>
</evidence>
<dbReference type="GO" id="GO:0005874">
    <property type="term" value="C:microtubule"/>
    <property type="evidence" value="ECO:0007669"/>
    <property type="project" value="UniProtKB-KW"/>
</dbReference>
<dbReference type="InterPro" id="IPR042241">
    <property type="entry name" value="GCP_C_sf"/>
</dbReference>
<keyword evidence="2 5" id="KW-0963">Cytoplasm</keyword>
<evidence type="ECO:0000256" key="6">
    <source>
        <dbReference type="SAM" id="MobiDB-lite"/>
    </source>
</evidence>
<dbReference type="GO" id="GO:0000278">
    <property type="term" value="P:mitotic cell cycle"/>
    <property type="evidence" value="ECO:0007669"/>
    <property type="project" value="TreeGrafter"/>
</dbReference>
<dbReference type="Gene3D" id="1.20.120.1900">
    <property type="entry name" value="Gamma-tubulin complex, C-terminal domain"/>
    <property type="match status" value="1"/>
</dbReference>
<dbReference type="OrthoDB" id="78652at2759"/>
<dbReference type="Pfam" id="PF04130">
    <property type="entry name" value="GCP_C_terminal"/>
    <property type="match status" value="1"/>
</dbReference>
<dbReference type="PANTHER" id="PTHR19302">
    <property type="entry name" value="GAMMA TUBULIN COMPLEX PROTEIN"/>
    <property type="match status" value="1"/>
</dbReference>
<name>A0A9C7Q0G8_9RHOD</name>
<dbReference type="GO" id="GO:0031122">
    <property type="term" value="P:cytoplasmic microtubule organization"/>
    <property type="evidence" value="ECO:0007669"/>
    <property type="project" value="TreeGrafter"/>
</dbReference>
<evidence type="ECO:0000256" key="2">
    <source>
        <dbReference type="ARBA" id="ARBA00022490"/>
    </source>
</evidence>
<dbReference type="Proteomes" id="UP001061958">
    <property type="component" value="Unassembled WGS sequence"/>
</dbReference>
<keyword evidence="4 5" id="KW-0206">Cytoskeleton</keyword>
<feature type="compositionally biased region" description="Basic and acidic residues" evidence="6">
    <location>
        <begin position="235"/>
        <end position="245"/>
    </location>
</feature>
<keyword evidence="3 5" id="KW-0493">Microtubule</keyword>
<dbReference type="GO" id="GO:0051011">
    <property type="term" value="F:microtubule minus-end binding"/>
    <property type="evidence" value="ECO:0007669"/>
    <property type="project" value="TreeGrafter"/>
</dbReference>
<dbReference type="GO" id="GO:0043015">
    <property type="term" value="F:gamma-tubulin binding"/>
    <property type="evidence" value="ECO:0007669"/>
    <property type="project" value="InterPro"/>
</dbReference>
<evidence type="ECO:0000259" key="7">
    <source>
        <dbReference type="Pfam" id="PF04130"/>
    </source>
</evidence>
<reference evidence="8" key="2">
    <citation type="submission" date="2022-01" db="EMBL/GenBank/DDBJ databases">
        <authorList>
            <person name="Hirooka S."/>
            <person name="Miyagishima S.Y."/>
        </authorList>
    </citation>
    <scope>NUCLEOTIDE SEQUENCE</scope>
    <source>
        <strain evidence="8">NBRC 102759</strain>
    </source>
</reference>
<evidence type="ECO:0000313" key="8">
    <source>
        <dbReference type="EMBL" id="GJQ13549.1"/>
    </source>
</evidence>
<evidence type="ECO:0000256" key="1">
    <source>
        <dbReference type="ARBA" id="ARBA00010337"/>
    </source>
</evidence>
<dbReference type="PANTHER" id="PTHR19302:SF33">
    <property type="entry name" value="GAMMA-TUBULIN COMPLEX COMPONENT 5"/>
    <property type="match status" value="1"/>
</dbReference>
<dbReference type="GO" id="GO:0051225">
    <property type="term" value="P:spindle assembly"/>
    <property type="evidence" value="ECO:0007669"/>
    <property type="project" value="TreeGrafter"/>
</dbReference>
<reference evidence="8" key="1">
    <citation type="journal article" date="2022" name="Proc. Natl. Acad. Sci. U.S.A.">
        <title>Life cycle and functional genomics of the unicellular red alga Galdieria for elucidating algal and plant evolution and industrial use.</title>
        <authorList>
            <person name="Hirooka S."/>
            <person name="Itabashi T."/>
            <person name="Ichinose T.M."/>
            <person name="Onuma R."/>
            <person name="Fujiwara T."/>
            <person name="Yamashita S."/>
            <person name="Jong L.W."/>
            <person name="Tomita R."/>
            <person name="Iwane A.H."/>
            <person name="Miyagishima S.Y."/>
        </authorList>
    </citation>
    <scope>NUCLEOTIDE SEQUENCE</scope>
    <source>
        <strain evidence="8">NBRC 102759</strain>
    </source>
</reference>
<dbReference type="InterPro" id="IPR040457">
    <property type="entry name" value="GCP_C"/>
</dbReference>
<evidence type="ECO:0000256" key="3">
    <source>
        <dbReference type="ARBA" id="ARBA00022701"/>
    </source>
</evidence>
<protein>
    <recommendedName>
        <fullName evidence="5">Spindle pole body component</fullName>
    </recommendedName>
</protein>
<feature type="domain" description="Gamma tubulin complex component C-terminal" evidence="7">
    <location>
        <begin position="714"/>
        <end position="978"/>
    </location>
</feature>
<comment type="similarity">
    <text evidence="1 5">Belongs to the TUBGCP family.</text>
</comment>
<accession>A0A9C7Q0G8</accession>
<dbReference type="GO" id="GO:0000930">
    <property type="term" value="C:gamma-tubulin complex"/>
    <property type="evidence" value="ECO:0007669"/>
    <property type="project" value="TreeGrafter"/>
</dbReference>
<comment type="caution">
    <text evidence="8">The sequence shown here is derived from an EMBL/GenBank/DDBJ whole genome shotgun (WGS) entry which is preliminary data.</text>
</comment>
<keyword evidence="9" id="KW-1185">Reference proteome</keyword>
<gene>
    <name evidence="8" type="ORF">GpartN1_g5340.t1</name>
</gene>